<evidence type="ECO:0000313" key="2">
    <source>
        <dbReference type="EMBL" id="MDT0270065.1"/>
    </source>
</evidence>
<feature type="region of interest" description="Disordered" evidence="1">
    <location>
        <begin position="278"/>
        <end position="329"/>
    </location>
</feature>
<organism evidence="2 3">
    <name type="scientific">Streptomyces chisholmiae</name>
    <dbReference type="NCBI Taxonomy" id="3075540"/>
    <lineage>
        <taxon>Bacteria</taxon>
        <taxon>Bacillati</taxon>
        <taxon>Actinomycetota</taxon>
        <taxon>Actinomycetes</taxon>
        <taxon>Kitasatosporales</taxon>
        <taxon>Streptomycetaceae</taxon>
        <taxon>Streptomyces</taxon>
    </lineage>
</organism>
<feature type="region of interest" description="Disordered" evidence="1">
    <location>
        <begin position="171"/>
        <end position="205"/>
    </location>
</feature>
<proteinExistence type="predicted"/>
<feature type="region of interest" description="Disordered" evidence="1">
    <location>
        <begin position="220"/>
        <end position="258"/>
    </location>
</feature>
<evidence type="ECO:0000313" key="3">
    <source>
        <dbReference type="Proteomes" id="UP001183410"/>
    </source>
</evidence>
<reference evidence="3" key="1">
    <citation type="submission" date="2023-07" db="EMBL/GenBank/DDBJ databases">
        <title>30 novel species of actinomycetes from the DSMZ collection.</title>
        <authorList>
            <person name="Nouioui I."/>
        </authorList>
    </citation>
    <scope>NUCLEOTIDE SEQUENCE [LARGE SCALE GENOMIC DNA]</scope>
    <source>
        <strain evidence="3">DSM 44915</strain>
    </source>
</reference>
<comment type="caution">
    <text evidence="2">The sequence shown here is derived from an EMBL/GenBank/DDBJ whole genome shotgun (WGS) entry which is preliminary data.</text>
</comment>
<evidence type="ECO:0000256" key="1">
    <source>
        <dbReference type="SAM" id="MobiDB-lite"/>
    </source>
</evidence>
<dbReference type="EMBL" id="JAVREO010000022">
    <property type="protein sequence ID" value="MDT0270065.1"/>
    <property type="molecule type" value="Genomic_DNA"/>
</dbReference>
<gene>
    <name evidence="2" type="ORF">RM844_27675</name>
</gene>
<accession>A0ABU2JYM9</accession>
<protein>
    <recommendedName>
        <fullName evidence="4">Serine/arginine repetitive matrix protein 2</fullName>
    </recommendedName>
</protein>
<dbReference type="RefSeq" id="WP_311670143.1">
    <property type="nucleotide sequence ID" value="NZ_JAVREO010000022.1"/>
</dbReference>
<feature type="compositionally biased region" description="Low complexity" evidence="1">
    <location>
        <begin position="284"/>
        <end position="295"/>
    </location>
</feature>
<dbReference type="Proteomes" id="UP001183410">
    <property type="component" value="Unassembled WGS sequence"/>
</dbReference>
<sequence length="329" mass="36877">MVDYAMDYDKLYAMKRGLHTLADRAETAGGEDAWQEIGDGTATSNESIFGNYNLSYQFQIFYGLSKTRINDGKDKLKQFGDMFGGVADVLLERDASIAAGAVTMTGHSELDEWLGEREAYENWQEKKEAWDEYADRIGAGDYFDENPDADPWVDCYPAEGEGEAPGWCEQWQEDLGDRPPFPGPEPDKPAEHPPSRIQITDDDGSTVDVYLSYDEDYNVTEEKTVIETPDGQTVTTTVEYDGPPDPSDPDNPDESFDRRDFTVTTISPDGTESVAEYTIEDDGSGTQTVTTTTTNDDGEEETEVTEYTRDKKNGDDDEDWESDWQEVDD</sequence>
<feature type="compositionally biased region" description="Basic and acidic residues" evidence="1">
    <location>
        <begin position="185"/>
        <end position="194"/>
    </location>
</feature>
<keyword evidence="3" id="KW-1185">Reference proteome</keyword>
<evidence type="ECO:0008006" key="4">
    <source>
        <dbReference type="Google" id="ProtNLM"/>
    </source>
</evidence>
<feature type="compositionally biased region" description="Acidic residues" evidence="1">
    <location>
        <begin position="315"/>
        <end position="329"/>
    </location>
</feature>
<name>A0ABU2JYM9_9ACTN</name>